<reference evidence="7 8" key="1">
    <citation type="submission" date="2014-09" db="EMBL/GenBank/DDBJ databases">
        <authorList>
            <person name="Lapin J.S."/>
            <person name="Pope W.H."/>
            <person name="Hua J."/>
            <person name="Ford M.E."/>
            <person name="Conway J.F."/>
            <person name="Hatfull G.F."/>
            <person name="Hendrix R.W."/>
        </authorList>
    </citation>
    <scope>NUCLEOTIDE SEQUENCE [LARGE SCALE GENOMIC DNA]</scope>
</reference>
<protein>
    <recommendedName>
        <fullName evidence="3">ribonucleoside-diphosphate reductase</fullName>
        <ecNumber evidence="3">1.17.4.1</ecNumber>
    </recommendedName>
</protein>
<dbReference type="OrthoDB" id="4477at10239"/>
<keyword evidence="8" id="KW-1185">Reference proteome</keyword>
<dbReference type="CDD" id="cd01049">
    <property type="entry name" value="RNRR2"/>
    <property type="match status" value="1"/>
</dbReference>
<keyword evidence="5" id="KW-0560">Oxidoreductase</keyword>
<dbReference type="NCBIfam" id="NF006576">
    <property type="entry name" value="PRK09101.1"/>
    <property type="match status" value="1"/>
</dbReference>
<dbReference type="InterPro" id="IPR009078">
    <property type="entry name" value="Ferritin-like_SF"/>
</dbReference>
<keyword evidence="6" id="KW-0408">Iron</keyword>
<dbReference type="InterPro" id="IPR012348">
    <property type="entry name" value="RNR-like"/>
</dbReference>
<comment type="cofactor">
    <cofactor evidence="1">
        <name>Fe cation</name>
        <dbReference type="ChEBI" id="CHEBI:24875"/>
    </cofactor>
</comment>
<dbReference type="SUPFAM" id="SSF47240">
    <property type="entry name" value="Ferritin-like"/>
    <property type="match status" value="1"/>
</dbReference>
<organism evidence="7 8">
    <name type="scientific">Escherichia phage 121Q</name>
    <dbReference type="NCBI Taxonomy" id="1555202"/>
    <lineage>
        <taxon>Viruses</taxon>
        <taxon>Duplodnaviria</taxon>
        <taxon>Heunggongvirae</taxon>
        <taxon>Uroviricota</taxon>
        <taxon>Caudoviricetes</taxon>
        <taxon>Asteriusvirus</taxon>
        <taxon>Asteriusvirus av121Q</taxon>
    </lineage>
</organism>
<dbReference type="GeneID" id="22111073"/>
<dbReference type="EMBL" id="KM507819">
    <property type="protein sequence ID" value="AIT13930.1"/>
    <property type="molecule type" value="Genomic_DNA"/>
</dbReference>
<dbReference type="UniPathway" id="UPA00326"/>
<dbReference type="RefSeq" id="YP_009101627.1">
    <property type="nucleotide sequence ID" value="NC_025447.1"/>
</dbReference>
<dbReference type="PANTHER" id="PTHR23409:SF18">
    <property type="entry name" value="RIBONUCLEOSIDE-DIPHOSPHATE REDUCTASE SUBUNIT M2"/>
    <property type="match status" value="1"/>
</dbReference>
<proteinExistence type="inferred from homology"/>
<dbReference type="GO" id="GO:0009263">
    <property type="term" value="P:deoxyribonucleotide biosynthetic process"/>
    <property type="evidence" value="ECO:0007669"/>
    <property type="project" value="InterPro"/>
</dbReference>
<evidence type="ECO:0000256" key="2">
    <source>
        <dbReference type="ARBA" id="ARBA00009303"/>
    </source>
</evidence>
<dbReference type="GO" id="GO:0046872">
    <property type="term" value="F:metal ion binding"/>
    <property type="evidence" value="ECO:0007669"/>
    <property type="project" value="UniProtKB-KW"/>
</dbReference>
<evidence type="ECO:0000256" key="5">
    <source>
        <dbReference type="ARBA" id="ARBA00023002"/>
    </source>
</evidence>
<dbReference type="KEGG" id="vg:22111073"/>
<gene>
    <name evidence="7" type="primary">33</name>
    <name evidence="7" type="ORF">PBI_121Q_33</name>
</gene>
<sequence>MSVFKINEKSHLEKNMFFDESVDIQRFESNKYSTLEKLTEQQKSFFWTPGEVDVSKDKIDFANLNDSEKHIFTSNLKRQILLDSVQGRGPNLMLLPYASLPELENFIETWAFFEGAIHSKSYTHIIRNIYPNPSEVFDTMLDIPEITDCAADVSKYYDDLDVLGTLYRALGVGTHTINGETVEISLYELKKKLWLCLNSINILEGVRFYASFACSWAFAENNLMEGNAKIIRLICRDENLHLAATQMILRLLKKEDPDMVKIAEECYDEVLEMFMSAIRQEEAWADFLFKDGSIIGLNAEILKQYVRWIGSKRMTALGIKCPYTVSKSNPLPWTEHWVSGGSVQVAPQETEISSYIIGGIVNDIQVDTFSPFKL</sequence>
<dbReference type="InterPro" id="IPR000358">
    <property type="entry name" value="RNR_small_fam"/>
</dbReference>
<name>A0A097EWY2_9CAUD</name>
<evidence type="ECO:0000256" key="3">
    <source>
        <dbReference type="ARBA" id="ARBA00012274"/>
    </source>
</evidence>
<accession>A0A097EWY2</accession>
<evidence type="ECO:0000256" key="1">
    <source>
        <dbReference type="ARBA" id="ARBA00001962"/>
    </source>
</evidence>
<evidence type="ECO:0000256" key="4">
    <source>
        <dbReference type="ARBA" id="ARBA00022723"/>
    </source>
</evidence>
<dbReference type="Gene3D" id="1.10.620.20">
    <property type="entry name" value="Ribonucleotide Reductase, subunit A"/>
    <property type="match status" value="1"/>
</dbReference>
<dbReference type="PANTHER" id="PTHR23409">
    <property type="entry name" value="RIBONUCLEOSIDE-DIPHOSPHATE REDUCTASE SMALL CHAIN"/>
    <property type="match status" value="1"/>
</dbReference>
<dbReference type="EC" id="1.17.4.1" evidence="3"/>
<comment type="similarity">
    <text evidence="2">Belongs to the ribonucleoside diphosphate reductase small chain family.</text>
</comment>
<dbReference type="Proteomes" id="UP000029889">
    <property type="component" value="Segment"/>
</dbReference>
<evidence type="ECO:0000313" key="7">
    <source>
        <dbReference type="EMBL" id="AIT13930.1"/>
    </source>
</evidence>
<evidence type="ECO:0000256" key="6">
    <source>
        <dbReference type="ARBA" id="ARBA00023004"/>
    </source>
</evidence>
<dbReference type="Pfam" id="PF00268">
    <property type="entry name" value="Ribonuc_red_sm"/>
    <property type="match status" value="1"/>
</dbReference>
<evidence type="ECO:0000313" key="8">
    <source>
        <dbReference type="Proteomes" id="UP000029889"/>
    </source>
</evidence>
<dbReference type="InterPro" id="IPR033909">
    <property type="entry name" value="RNR_small"/>
</dbReference>
<dbReference type="GO" id="GO:0004748">
    <property type="term" value="F:ribonucleoside-diphosphate reductase activity, thioredoxin disulfide as acceptor"/>
    <property type="evidence" value="ECO:0007669"/>
    <property type="project" value="UniProtKB-EC"/>
</dbReference>
<keyword evidence="4" id="KW-0479">Metal-binding</keyword>